<comment type="caution">
    <text evidence="1">The sequence shown here is derived from an EMBL/GenBank/DDBJ whole genome shotgun (WGS) entry which is preliminary data.</text>
</comment>
<sequence length="164" mass="18663">MLLLASPALAQVTIHFHSFNGSVLFGRFPHTFVVFEGTLEATGERIDENFGFGAASVTAAASRGPARHVIYSEEARQVSRTNRHFSMPLTDAQYRTLRAEVETWRNQPSRYHELDRCNCIHFVARLAQLLGLRADVPHDLVRRPRTWLNQVVRLNPHVGGREFE</sequence>
<proteinExistence type="predicted"/>
<evidence type="ECO:0008006" key="3">
    <source>
        <dbReference type="Google" id="ProtNLM"/>
    </source>
</evidence>
<dbReference type="AlphaFoldDB" id="A0A844YWM2"/>
<reference evidence="1 2" key="1">
    <citation type="submission" date="2019-12" db="EMBL/GenBank/DDBJ databases">
        <title>Genomic-based taxomic classification of the family Erythrobacteraceae.</title>
        <authorList>
            <person name="Xu L."/>
        </authorList>
    </citation>
    <scope>NUCLEOTIDE SEQUENCE [LARGE SCALE GENOMIC DNA]</scope>
    <source>
        <strain evidence="1 2">M0322</strain>
    </source>
</reference>
<evidence type="ECO:0000313" key="1">
    <source>
        <dbReference type="EMBL" id="MXO71446.1"/>
    </source>
</evidence>
<dbReference type="Proteomes" id="UP000466966">
    <property type="component" value="Unassembled WGS sequence"/>
</dbReference>
<gene>
    <name evidence="1" type="ORF">GRI99_07295</name>
</gene>
<organism evidence="1 2">
    <name type="scientific">Alteraurantiacibacter buctensis</name>
    <dbReference type="NCBI Taxonomy" id="1503981"/>
    <lineage>
        <taxon>Bacteria</taxon>
        <taxon>Pseudomonadati</taxon>
        <taxon>Pseudomonadota</taxon>
        <taxon>Alphaproteobacteria</taxon>
        <taxon>Sphingomonadales</taxon>
        <taxon>Erythrobacteraceae</taxon>
        <taxon>Alteraurantiacibacter</taxon>
    </lineage>
</organism>
<dbReference type="OrthoDB" id="7424408at2"/>
<protein>
    <recommendedName>
        <fullName evidence="3">DUF4105 domain-containing protein</fullName>
    </recommendedName>
</protein>
<accession>A0A844YWM2</accession>
<name>A0A844YWM2_9SPHN</name>
<dbReference type="EMBL" id="WTYV01000002">
    <property type="protein sequence ID" value="MXO71446.1"/>
    <property type="molecule type" value="Genomic_DNA"/>
</dbReference>
<evidence type="ECO:0000313" key="2">
    <source>
        <dbReference type="Proteomes" id="UP000466966"/>
    </source>
</evidence>
<keyword evidence="2" id="KW-1185">Reference proteome</keyword>